<protein>
    <recommendedName>
        <fullName evidence="14 17">Ferrous iron transport protein B</fullName>
    </recommendedName>
</protein>
<feature type="binding site" evidence="16">
    <location>
        <position position="26"/>
    </location>
    <ligand>
        <name>Mg(2+)</name>
        <dbReference type="ChEBI" id="CHEBI:18420"/>
        <label>2</label>
    </ligand>
</feature>
<reference evidence="19" key="2">
    <citation type="journal article" date="2021" name="PeerJ">
        <title>Extensive microbial diversity within the chicken gut microbiome revealed by metagenomics and culture.</title>
        <authorList>
            <person name="Gilroy R."/>
            <person name="Ravi A."/>
            <person name="Getino M."/>
            <person name="Pursley I."/>
            <person name="Horton D.L."/>
            <person name="Alikhan N.F."/>
            <person name="Baker D."/>
            <person name="Gharbi K."/>
            <person name="Hall N."/>
            <person name="Watson M."/>
            <person name="Adriaenssens E.M."/>
            <person name="Foster-Nyarko E."/>
            <person name="Jarju S."/>
            <person name="Secka A."/>
            <person name="Antonio M."/>
            <person name="Oren A."/>
            <person name="Chaudhuri R.R."/>
            <person name="La Ragione R."/>
            <person name="Hildebrand F."/>
            <person name="Pallen M.J."/>
        </authorList>
    </citation>
    <scope>NUCLEOTIDE SEQUENCE</scope>
    <source>
        <strain evidence="19">ChiSjej1B19-3389</strain>
    </source>
</reference>
<keyword evidence="6" id="KW-0997">Cell inner membrane</keyword>
<dbReference type="PROSITE" id="PS51711">
    <property type="entry name" value="G_FEOB"/>
    <property type="match status" value="1"/>
</dbReference>
<dbReference type="Pfam" id="PF17910">
    <property type="entry name" value="FeoB_Cyto"/>
    <property type="match status" value="1"/>
</dbReference>
<dbReference type="InterPro" id="IPR027417">
    <property type="entry name" value="P-loop_NTPase"/>
</dbReference>
<feature type="transmembrane region" description="Helical" evidence="17">
    <location>
        <begin position="464"/>
        <end position="484"/>
    </location>
</feature>
<feature type="transmembrane region" description="Helical" evidence="17">
    <location>
        <begin position="433"/>
        <end position="458"/>
    </location>
</feature>
<organism evidence="19 20">
    <name type="scientific">Candidatus Scatavimonas merdigallinarum</name>
    <dbReference type="NCBI Taxonomy" id="2840914"/>
    <lineage>
        <taxon>Bacteria</taxon>
        <taxon>Bacillati</taxon>
        <taxon>Bacillota</taxon>
        <taxon>Clostridia</taxon>
        <taxon>Eubacteriales</taxon>
        <taxon>Oscillospiraceae</taxon>
        <taxon>Oscillospiraceae incertae sedis</taxon>
        <taxon>Candidatus Scatavimonas</taxon>
    </lineage>
</organism>
<dbReference type="InterPro" id="IPR050860">
    <property type="entry name" value="FeoB_GTPase"/>
</dbReference>
<comment type="similarity">
    <text evidence="17">Belongs to the TRAFAC class TrmE-Era-EngA-EngB-Septin-like GTPase superfamily. FeoB GTPase (TC 9.A.8) family.</text>
</comment>
<dbReference type="Gene3D" id="3.40.50.300">
    <property type="entry name" value="P-loop containing nucleotide triphosphate hydrolases"/>
    <property type="match status" value="1"/>
</dbReference>
<comment type="subcellular location">
    <subcellularLocation>
        <location evidence="2">Cell inner membrane</location>
        <topology evidence="2">Multi-pass membrane protein</topology>
    </subcellularLocation>
    <subcellularLocation>
        <location evidence="17">Cell membrane</location>
        <topology evidence="17">Multi-pass membrane protein</topology>
    </subcellularLocation>
</comment>
<evidence type="ECO:0000256" key="3">
    <source>
        <dbReference type="ARBA" id="ARBA00022448"/>
    </source>
</evidence>
<gene>
    <name evidence="19" type="primary">feoB</name>
    <name evidence="19" type="ORF">IAD32_04580</name>
</gene>
<feature type="transmembrane region" description="Helical" evidence="17">
    <location>
        <begin position="587"/>
        <end position="609"/>
    </location>
</feature>
<evidence type="ECO:0000256" key="2">
    <source>
        <dbReference type="ARBA" id="ARBA00004429"/>
    </source>
</evidence>
<feature type="transmembrane region" description="Helical" evidence="17">
    <location>
        <begin position="323"/>
        <end position="342"/>
    </location>
</feature>
<keyword evidence="11" id="KW-0406">Ion transport</keyword>
<dbReference type="EMBL" id="DVFW01000024">
    <property type="protein sequence ID" value="HIQ80545.1"/>
    <property type="molecule type" value="Genomic_DNA"/>
</dbReference>
<feature type="binding site" evidence="15">
    <location>
        <begin position="121"/>
        <end position="124"/>
    </location>
    <ligand>
        <name>GTP</name>
        <dbReference type="ChEBI" id="CHEBI:37565"/>
        <label>1</label>
    </ligand>
</feature>
<evidence type="ECO:0000256" key="15">
    <source>
        <dbReference type="PIRSR" id="PIRSR603373-1"/>
    </source>
</evidence>
<proteinExistence type="inferred from homology"/>
<evidence type="ECO:0000256" key="8">
    <source>
        <dbReference type="ARBA" id="ARBA00022741"/>
    </source>
</evidence>
<dbReference type="PANTHER" id="PTHR43185">
    <property type="entry name" value="FERROUS IRON TRANSPORT PROTEIN B"/>
    <property type="match status" value="1"/>
</dbReference>
<evidence type="ECO:0000256" key="4">
    <source>
        <dbReference type="ARBA" id="ARBA00022475"/>
    </source>
</evidence>
<evidence type="ECO:0000256" key="16">
    <source>
        <dbReference type="PIRSR" id="PIRSR603373-2"/>
    </source>
</evidence>
<dbReference type="InterPro" id="IPR006073">
    <property type="entry name" value="GTP-bd"/>
</dbReference>
<evidence type="ECO:0000256" key="6">
    <source>
        <dbReference type="ARBA" id="ARBA00022519"/>
    </source>
</evidence>
<dbReference type="GO" id="GO:0005525">
    <property type="term" value="F:GTP binding"/>
    <property type="evidence" value="ECO:0007669"/>
    <property type="project" value="UniProtKB-KW"/>
</dbReference>
<feature type="domain" description="FeoB-type G" evidence="18">
    <location>
        <begin position="8"/>
        <end position="170"/>
    </location>
</feature>
<feature type="transmembrane region" description="Helical" evidence="17">
    <location>
        <begin position="354"/>
        <end position="378"/>
    </location>
</feature>
<dbReference type="Pfam" id="PF07664">
    <property type="entry name" value="FeoB_C"/>
    <property type="match status" value="1"/>
</dbReference>
<dbReference type="Gene3D" id="1.10.287.1770">
    <property type="match status" value="1"/>
</dbReference>
<feature type="binding site" evidence="16">
    <location>
        <position position="29"/>
    </location>
    <ligand>
        <name>Mg(2+)</name>
        <dbReference type="ChEBI" id="CHEBI:18420"/>
        <label>2</label>
    </ligand>
</feature>
<dbReference type="InterPro" id="IPR011642">
    <property type="entry name" value="Gate_dom"/>
</dbReference>
<evidence type="ECO:0000256" key="10">
    <source>
        <dbReference type="ARBA" id="ARBA00023004"/>
    </source>
</evidence>
<accession>A0A9D0ZHM7</accession>
<dbReference type="InterPro" id="IPR005225">
    <property type="entry name" value="Small_GTP-bd"/>
</dbReference>
<dbReference type="GO" id="GO:0005886">
    <property type="term" value="C:plasma membrane"/>
    <property type="evidence" value="ECO:0007669"/>
    <property type="project" value="UniProtKB-SubCell"/>
</dbReference>
<dbReference type="NCBIfam" id="TIGR00437">
    <property type="entry name" value="feoB"/>
    <property type="match status" value="1"/>
</dbReference>
<evidence type="ECO:0000256" key="11">
    <source>
        <dbReference type="ARBA" id="ARBA00023065"/>
    </source>
</evidence>
<keyword evidence="8 15" id="KW-0547">Nucleotide-binding</keyword>
<dbReference type="PRINTS" id="PR00326">
    <property type="entry name" value="GTP1OBG"/>
</dbReference>
<keyword evidence="3 17" id="KW-0813">Transport</keyword>
<feature type="transmembrane region" description="Helical" evidence="17">
    <location>
        <begin position="555"/>
        <end position="575"/>
    </location>
</feature>
<dbReference type="GO" id="GO:0046872">
    <property type="term" value="F:metal ion binding"/>
    <property type="evidence" value="ECO:0007669"/>
    <property type="project" value="UniProtKB-KW"/>
</dbReference>
<feature type="binding site" evidence="16">
    <location>
        <position position="30"/>
    </location>
    <ligand>
        <name>Mg(2+)</name>
        <dbReference type="ChEBI" id="CHEBI:18420"/>
        <label>2</label>
    </ligand>
</feature>
<evidence type="ECO:0000256" key="17">
    <source>
        <dbReference type="RuleBase" id="RU362098"/>
    </source>
</evidence>
<evidence type="ECO:0000256" key="13">
    <source>
        <dbReference type="ARBA" id="ARBA00023136"/>
    </source>
</evidence>
<feature type="transmembrane region" description="Helical" evidence="17">
    <location>
        <begin position="398"/>
        <end position="421"/>
    </location>
</feature>
<keyword evidence="7 17" id="KW-0812">Transmembrane</keyword>
<dbReference type="Pfam" id="PF02421">
    <property type="entry name" value="FeoB_N"/>
    <property type="match status" value="1"/>
</dbReference>
<evidence type="ECO:0000256" key="5">
    <source>
        <dbReference type="ARBA" id="ARBA00022496"/>
    </source>
</evidence>
<dbReference type="InterPro" id="IPR011640">
    <property type="entry name" value="Fe2_transport_prot_B_C"/>
</dbReference>
<feature type="transmembrane region" description="Helical" evidence="17">
    <location>
        <begin position="522"/>
        <end position="543"/>
    </location>
</feature>
<feature type="transmembrane region" description="Helical" evidence="17">
    <location>
        <begin position="646"/>
        <end position="669"/>
    </location>
</feature>
<dbReference type="CDD" id="cd01879">
    <property type="entry name" value="FeoB"/>
    <property type="match status" value="1"/>
</dbReference>
<dbReference type="Proteomes" id="UP000886787">
    <property type="component" value="Unassembled WGS sequence"/>
</dbReference>
<reference evidence="19" key="1">
    <citation type="submission" date="2020-10" db="EMBL/GenBank/DDBJ databases">
        <authorList>
            <person name="Gilroy R."/>
        </authorList>
    </citation>
    <scope>NUCLEOTIDE SEQUENCE</scope>
    <source>
        <strain evidence="19">ChiSjej1B19-3389</strain>
    </source>
</reference>
<name>A0A9D0ZHM7_9FIRM</name>
<feature type="binding site" evidence="15">
    <location>
        <begin position="40"/>
        <end position="44"/>
    </location>
    <ligand>
        <name>GTP</name>
        <dbReference type="ChEBI" id="CHEBI:37565"/>
        <label>1</label>
    </ligand>
</feature>
<keyword evidence="16" id="KW-0460">Magnesium</keyword>
<dbReference type="InterPro" id="IPR030389">
    <property type="entry name" value="G_FEOB_dom"/>
</dbReference>
<evidence type="ECO:0000256" key="9">
    <source>
        <dbReference type="ARBA" id="ARBA00022989"/>
    </source>
</evidence>
<dbReference type="SUPFAM" id="SSF52540">
    <property type="entry name" value="P-loop containing nucleoside triphosphate hydrolases"/>
    <property type="match status" value="1"/>
</dbReference>
<evidence type="ECO:0000256" key="14">
    <source>
        <dbReference type="NCBIfam" id="TIGR00437"/>
    </source>
</evidence>
<keyword evidence="12 15" id="KW-0342">GTP-binding</keyword>
<dbReference type="GO" id="GO:0015093">
    <property type="term" value="F:ferrous iron transmembrane transporter activity"/>
    <property type="evidence" value="ECO:0007669"/>
    <property type="project" value="UniProtKB-UniRule"/>
</dbReference>
<dbReference type="NCBIfam" id="TIGR00231">
    <property type="entry name" value="small_GTP"/>
    <property type="match status" value="1"/>
</dbReference>
<evidence type="ECO:0000259" key="18">
    <source>
        <dbReference type="PROSITE" id="PS51711"/>
    </source>
</evidence>
<sequence>MAKAAKKTVKIALAGNPNCGKTTLFNKLTGASQYVGNWPGVTVEKKEGRVKYKNRDISIIDLPGIYSLSPYTPEEIVTRNCLLHDKPDVIINIIDATNMERNLYLTTQLAELGRPMLLALNMVDLLEKEGDRIDYALLEKELSIPVVPISASRGKGMEELIARALEVADRYDFMPVKNIYSERVDSVLTDIEDALKEVQQTDPRHRRFIAVKLFEGDSVTWSRYHFTKQQRDHIEFHINEIETTQYIDREMIIADERYKYICAVCKRAVHRRHPQGYVTFSDKIDQVVTNRYLALPLFLLLMLAVFFITFGPLGTCLKDGAEWLITDVFSGFVSNLLTAWGASAWARSLLLDGVIAGVGSVISFLPQIMLLFTLLSVLEDSGYMARAAFIMDKLLRGIGLSGKAFVPMLMGFGCTVPAVLGTRTLENEKDKRLTILITPFMSCSAKMPVYLLFISAFFPNTSFLVIFAIYLLGMFIAVLTALLFKNTLLKGQSAPFVMELPPYRMPAPKSLWLHVWERLKDFLIRAGTVIMGASILIWFLQSFDFSMRMVTDSSQSMLAAAGIAIAPIFTLCGFGHWQASVSLVTGLVAKESVVSTMAVLYGGSAMAAAADFTPLSAFSFMVFVLLYTPCVAALSAIRREMASAKWTILAVVYQLAAAWFVSAFVFQIATLFENLF</sequence>
<keyword evidence="9 17" id="KW-1133">Transmembrane helix</keyword>
<keyword evidence="5 17" id="KW-0410">Iron transport</keyword>
<dbReference type="PANTHER" id="PTHR43185:SF1">
    <property type="entry name" value="FE(2+) TRANSPORTER FEOB"/>
    <property type="match status" value="1"/>
</dbReference>
<dbReference type="Pfam" id="PF07670">
    <property type="entry name" value="Gate"/>
    <property type="match status" value="2"/>
</dbReference>
<comment type="function">
    <text evidence="1 17">Probable transporter of a GTP-driven Fe(2+) uptake system.</text>
</comment>
<dbReference type="FunFam" id="3.40.50.300:FF:000426">
    <property type="entry name" value="Ferrous iron transport protein B"/>
    <property type="match status" value="1"/>
</dbReference>
<evidence type="ECO:0000256" key="12">
    <source>
        <dbReference type="ARBA" id="ARBA00023134"/>
    </source>
</evidence>
<keyword evidence="10 17" id="KW-0408">Iron</keyword>
<feature type="transmembrane region" description="Helical" evidence="17">
    <location>
        <begin position="292"/>
        <end position="311"/>
    </location>
</feature>
<feature type="binding site" evidence="15">
    <location>
        <begin position="61"/>
        <end position="64"/>
    </location>
    <ligand>
        <name>GTP</name>
        <dbReference type="ChEBI" id="CHEBI:37565"/>
        <label>1</label>
    </ligand>
</feature>
<keyword evidence="13 17" id="KW-0472">Membrane</keyword>
<comment type="caution">
    <text evidence="19">The sequence shown here is derived from an EMBL/GenBank/DDBJ whole genome shotgun (WGS) entry which is preliminary data.</text>
</comment>
<dbReference type="InterPro" id="IPR041069">
    <property type="entry name" value="FeoB_Cyto"/>
</dbReference>
<feature type="transmembrane region" description="Helical" evidence="17">
    <location>
        <begin position="615"/>
        <end position="634"/>
    </location>
</feature>
<evidence type="ECO:0000313" key="19">
    <source>
        <dbReference type="EMBL" id="HIQ80545.1"/>
    </source>
</evidence>
<evidence type="ECO:0000313" key="20">
    <source>
        <dbReference type="Proteomes" id="UP000886787"/>
    </source>
</evidence>
<feature type="binding site" evidence="15">
    <location>
        <begin position="15"/>
        <end position="22"/>
    </location>
    <ligand>
        <name>GTP</name>
        <dbReference type="ChEBI" id="CHEBI:37565"/>
        <label>1</label>
    </ligand>
</feature>
<dbReference type="InterPro" id="IPR003373">
    <property type="entry name" value="Fe2_transport_prot-B"/>
</dbReference>
<dbReference type="AlphaFoldDB" id="A0A9D0ZHM7"/>
<evidence type="ECO:0000256" key="7">
    <source>
        <dbReference type="ARBA" id="ARBA00022692"/>
    </source>
</evidence>
<keyword evidence="16" id="KW-0479">Metal-binding</keyword>
<keyword evidence="4" id="KW-1003">Cell membrane</keyword>
<evidence type="ECO:0000256" key="1">
    <source>
        <dbReference type="ARBA" id="ARBA00003926"/>
    </source>
</evidence>